<evidence type="ECO:0000313" key="1">
    <source>
        <dbReference type="EMBL" id="QZO01242.1"/>
    </source>
</evidence>
<reference evidence="1" key="1">
    <citation type="submission" date="2021-08" db="EMBL/GenBank/DDBJ databases">
        <authorList>
            <person name="Zhang H."/>
            <person name="Xu M."/>
            <person name="Yu Z."/>
            <person name="Yang L."/>
            <person name="Cai Y."/>
        </authorList>
    </citation>
    <scope>NUCLEOTIDE SEQUENCE</scope>
    <source>
        <strain evidence="1">CHL1</strain>
    </source>
</reference>
<keyword evidence="2" id="KW-1185">Reference proteome</keyword>
<evidence type="ECO:0000313" key="2">
    <source>
        <dbReference type="Proteomes" id="UP000825701"/>
    </source>
</evidence>
<dbReference type="Proteomes" id="UP000825701">
    <property type="component" value="Chromosome"/>
</dbReference>
<dbReference type="AlphaFoldDB" id="A0A9E6RBM0"/>
<dbReference type="RefSeq" id="WP_261404479.1">
    <property type="nucleotide sequence ID" value="NZ_CP081869.1"/>
</dbReference>
<sequence>MELLWKQEREPTLLWIEDRAVSHNPHERALCVTEVLAHLRRSGVVDHAWVKQRVNRLMTAGYAYLPVEALEASRKLLETPLGERGLVETPELVGLQSWYAQESQRLGWLDATPRHDREGRVVGEIRRALDLDLAHTTLIDIWGQAPVDQDYAAARARSEWRGPAFASRRRMRRPSSSILMSATTSPSIWRMP</sequence>
<proteinExistence type="predicted"/>
<dbReference type="KEGG" id="cmet:K6K41_06845"/>
<name>A0A9E6RBM0_9HYPH</name>
<protein>
    <submittedName>
        <fullName evidence="1">Uncharacterized protein</fullName>
    </submittedName>
</protein>
<organism evidence="1 2">
    <name type="scientific">Chenggangzhangella methanolivorans</name>
    <dbReference type="NCBI Taxonomy" id="1437009"/>
    <lineage>
        <taxon>Bacteria</taxon>
        <taxon>Pseudomonadati</taxon>
        <taxon>Pseudomonadota</taxon>
        <taxon>Alphaproteobacteria</taxon>
        <taxon>Hyphomicrobiales</taxon>
        <taxon>Methylopilaceae</taxon>
        <taxon>Chenggangzhangella</taxon>
    </lineage>
</organism>
<accession>A0A9E6RBM0</accession>
<gene>
    <name evidence="1" type="ORF">K6K41_06845</name>
</gene>
<dbReference type="EMBL" id="CP081869">
    <property type="protein sequence ID" value="QZO01242.1"/>
    <property type="molecule type" value="Genomic_DNA"/>
</dbReference>